<dbReference type="PANTHER" id="PTHR45887:SF1">
    <property type="entry name" value="TRANSLATION INITIATION FACTOR EIF-2B SUBUNIT EPSILON"/>
    <property type="match status" value="1"/>
</dbReference>
<evidence type="ECO:0000256" key="9">
    <source>
        <dbReference type="SAM" id="MobiDB-lite"/>
    </source>
</evidence>
<evidence type="ECO:0000256" key="4">
    <source>
        <dbReference type="ARBA" id="ARBA00022540"/>
    </source>
</evidence>
<feature type="region of interest" description="Disordered" evidence="9">
    <location>
        <begin position="852"/>
        <end position="884"/>
    </location>
</feature>
<dbReference type="Proteomes" id="UP001176521">
    <property type="component" value="Unassembled WGS sequence"/>
</dbReference>
<feature type="compositionally biased region" description="Acidic residues" evidence="9">
    <location>
        <begin position="872"/>
        <end position="884"/>
    </location>
</feature>
<dbReference type="Pfam" id="PF00483">
    <property type="entry name" value="NTP_transferase"/>
    <property type="match status" value="1"/>
</dbReference>
<proteinExistence type="inferred from homology"/>
<dbReference type="Pfam" id="PF02020">
    <property type="entry name" value="W2"/>
    <property type="match status" value="1"/>
</dbReference>
<feature type="compositionally biased region" description="Acidic residues" evidence="9">
    <location>
        <begin position="579"/>
        <end position="593"/>
    </location>
</feature>
<evidence type="ECO:0000256" key="1">
    <source>
        <dbReference type="ARBA" id="ARBA00004514"/>
    </source>
</evidence>
<dbReference type="Gene3D" id="2.160.10.10">
    <property type="entry name" value="Hexapeptide repeat proteins"/>
    <property type="match status" value="1"/>
</dbReference>
<accession>A0AAN6GID8</accession>
<dbReference type="PANTHER" id="PTHR45887">
    <property type="entry name" value="TRANSLATION INITIATION FACTOR EIF-2B SUBUNIT EPSILON"/>
    <property type="match status" value="1"/>
</dbReference>
<feature type="region of interest" description="Disordered" evidence="9">
    <location>
        <begin position="574"/>
        <end position="596"/>
    </location>
</feature>
<organism evidence="11 12">
    <name type="scientific">Tilletia horrida</name>
    <dbReference type="NCBI Taxonomy" id="155126"/>
    <lineage>
        <taxon>Eukaryota</taxon>
        <taxon>Fungi</taxon>
        <taxon>Dikarya</taxon>
        <taxon>Basidiomycota</taxon>
        <taxon>Ustilaginomycotina</taxon>
        <taxon>Exobasidiomycetes</taxon>
        <taxon>Tilletiales</taxon>
        <taxon>Tilletiaceae</taxon>
        <taxon>Tilletia</taxon>
    </lineage>
</organism>
<evidence type="ECO:0000256" key="8">
    <source>
        <dbReference type="ARBA" id="ARBA00046432"/>
    </source>
</evidence>
<dbReference type="InterPro" id="IPR044123">
    <property type="entry name" value="W2_eIF2B_epsilon"/>
</dbReference>
<name>A0AAN6GID8_9BASI</name>
<dbReference type="SUPFAM" id="SSF51161">
    <property type="entry name" value="Trimeric LpxA-like enzymes"/>
    <property type="match status" value="1"/>
</dbReference>
<evidence type="ECO:0000256" key="5">
    <source>
        <dbReference type="ARBA" id="ARBA00022917"/>
    </source>
</evidence>
<dbReference type="GO" id="GO:0005085">
    <property type="term" value="F:guanyl-nucleotide exchange factor activity"/>
    <property type="evidence" value="ECO:0007669"/>
    <property type="project" value="InterPro"/>
</dbReference>
<comment type="subcellular location">
    <subcellularLocation>
        <location evidence="1">Cytoplasm</location>
        <location evidence="1">Cytosol</location>
    </subcellularLocation>
</comment>
<comment type="similarity">
    <text evidence="2">Belongs to the eIF-2B gamma/epsilon subunits family.</text>
</comment>
<dbReference type="InterPro" id="IPR056764">
    <property type="entry name" value="LbH_EIF2B3/5"/>
</dbReference>
<keyword evidence="4 11" id="KW-0396">Initiation factor</keyword>
<dbReference type="InterPro" id="IPR003307">
    <property type="entry name" value="W2_domain"/>
</dbReference>
<dbReference type="InterPro" id="IPR005835">
    <property type="entry name" value="NTP_transferase_dom"/>
</dbReference>
<feature type="region of interest" description="Disordered" evidence="9">
    <location>
        <begin position="620"/>
        <end position="696"/>
    </location>
</feature>
<dbReference type="InterPro" id="IPR051956">
    <property type="entry name" value="eIF2B_epsilon"/>
</dbReference>
<evidence type="ECO:0000313" key="12">
    <source>
        <dbReference type="Proteomes" id="UP001176521"/>
    </source>
</evidence>
<evidence type="ECO:0000313" key="11">
    <source>
        <dbReference type="EMBL" id="KAK0538852.1"/>
    </source>
</evidence>
<evidence type="ECO:0000256" key="3">
    <source>
        <dbReference type="ARBA" id="ARBA00022490"/>
    </source>
</evidence>
<feature type="compositionally biased region" description="Low complexity" evidence="9">
    <location>
        <begin position="547"/>
        <end position="558"/>
    </location>
</feature>
<dbReference type="SUPFAM" id="SSF53448">
    <property type="entry name" value="Nucleotide-diphospho-sugar transferases"/>
    <property type="match status" value="1"/>
</dbReference>
<feature type="domain" description="W2" evidence="10">
    <location>
        <begin position="708"/>
        <end position="918"/>
    </location>
</feature>
<dbReference type="GO" id="GO:0031369">
    <property type="term" value="F:translation initiation factor binding"/>
    <property type="evidence" value="ECO:0007669"/>
    <property type="project" value="InterPro"/>
</dbReference>
<feature type="region of interest" description="Disordered" evidence="9">
    <location>
        <begin position="896"/>
        <end position="927"/>
    </location>
</feature>
<dbReference type="AlphaFoldDB" id="A0AAN6GID8"/>
<evidence type="ECO:0000256" key="6">
    <source>
        <dbReference type="ARBA" id="ARBA00044144"/>
    </source>
</evidence>
<feature type="compositionally biased region" description="Acidic residues" evidence="9">
    <location>
        <begin position="908"/>
        <end position="927"/>
    </location>
</feature>
<evidence type="ECO:0000256" key="2">
    <source>
        <dbReference type="ARBA" id="ARBA00007878"/>
    </source>
</evidence>
<comment type="subunit">
    <text evidence="8">Component of the translation initiation factor 2B (eIF2B) complex which is a heterodecamer of two sets of five different subunits: alpha, beta, gamma, delta and epsilon. Subunits alpha, beta and delta comprise a regulatory subcomplex and subunits epsilon and gamma comprise a catalytic subcomplex. Within the complex, the hexameric regulatory complex resides at the center, with the two heterodimeric catalytic subcomplexes bound on opposite sides.</text>
</comment>
<feature type="compositionally biased region" description="Polar residues" evidence="9">
    <location>
        <begin position="677"/>
        <end position="686"/>
    </location>
</feature>
<dbReference type="EMBL" id="JAPDMQ010000039">
    <property type="protein sequence ID" value="KAK0538852.1"/>
    <property type="molecule type" value="Genomic_DNA"/>
</dbReference>
<dbReference type="Pfam" id="PF25084">
    <property type="entry name" value="LbH_EIF2B"/>
    <property type="match status" value="1"/>
</dbReference>
<sequence>MAPKPSKGGGAPAAGKGKGKGGKAVGGGGGGGGGDLDGPQEEPLLGIILADAYHTAHTSRFAPLDAALPTCLLPLAGAPILHWTIEALARADVARIYILSTRHTPLLREHIDSHFKNVYGFPPISVLPIPQAGSAGDALRELDARQIVRASDFILVHADYVGNLDLAQLVRAHKERRRRDRDAIMTVATMPAPAGGWAGASVAGDEGAGLWCIDNAKGGQLRHYSHRPIIAPPGSTGAQRVSSKSVAGESVALPWDLLSGGEETVSDVDVHTDLVDCGVDICSMDVPPLFSENFDYQHIRRDFIPGILTSDLLTAKIFVHVAPSTPSHVPRLDLAPAHTSFGTETCNGYGARASSTKAYHALSMDVLARWLLPLGPSGILPGPATAGEGAYAVRAGHCYIHASAHLIPEPLSEYAKSSSGGGGITTSNAPHQTLGSHVLVGPRSQVCSSASVEHSVLDSDVAVWSRATVRGSLIHDGVSIGKDCVVLDSILGKGVKLLDGTKLGKGCLIEAGVVLGPNVEVRSGARVGLRSAAEYDDDEDEEDSEPSSKTGSQSKASSDLGAEAVGQLWPFLGERSTQEGDDDDDEEDDDGDDSAANNWRNVLLLRIGSTAAEADRLATSLEQDEGLFDEDEDDGKASLTEEELDGADEDDSEDNDEDDDADVDHDGVPSARPSAMHSRSNTNALSSGGGGGGAVNNADAGGADAATVRRLLDFRSEARASLSRALAENHTLENASIELKTLRMASNVTLLELRATVLGFLMGAAERAMREATAGGGGVAAFGKVWTRWGGLIKAVASEVADQVQVVTVLQTYCATHPASNKLFVPTLKLFYNEDVVEDEAIIDWWRSPASRSAAPTGITAPGYGVSGAQRDEDDGEEEEDEIVEAGEEEMRALRASAEPVLRFIVESQEDDDDEEDEEEEEDSDEE</sequence>
<dbReference type="Gene3D" id="3.90.550.10">
    <property type="entry name" value="Spore Coat Polysaccharide Biosynthesis Protein SpsA, Chain A"/>
    <property type="match status" value="1"/>
</dbReference>
<keyword evidence="12" id="KW-1185">Reference proteome</keyword>
<feature type="compositionally biased region" description="Acidic residues" evidence="9">
    <location>
        <begin position="534"/>
        <end position="545"/>
    </location>
</feature>
<feature type="compositionally biased region" description="Acidic residues" evidence="9">
    <location>
        <begin position="622"/>
        <end position="663"/>
    </location>
</feature>
<dbReference type="Gene3D" id="1.25.40.180">
    <property type="match status" value="1"/>
</dbReference>
<dbReference type="GO" id="GO:0005851">
    <property type="term" value="C:eukaryotic translation initiation factor 2B complex"/>
    <property type="evidence" value="ECO:0007669"/>
    <property type="project" value="TreeGrafter"/>
</dbReference>
<keyword evidence="3" id="KW-0963">Cytoplasm</keyword>
<reference evidence="11" key="1">
    <citation type="journal article" date="2023" name="PhytoFront">
        <title>Draft Genome Resources of Seven Strains of Tilletia horrida, Causal Agent of Kernel Smut of Rice.</title>
        <authorList>
            <person name="Khanal S."/>
            <person name="Antony Babu S."/>
            <person name="Zhou X.G."/>
        </authorList>
    </citation>
    <scope>NUCLEOTIDE SEQUENCE</scope>
    <source>
        <strain evidence="11">TX3</strain>
    </source>
</reference>
<comment type="caution">
    <text evidence="11">The sequence shown here is derived from an EMBL/GenBank/DDBJ whole genome shotgun (WGS) entry which is preliminary data.</text>
</comment>
<feature type="compositionally biased region" description="Gly residues" evidence="9">
    <location>
        <begin position="22"/>
        <end position="36"/>
    </location>
</feature>
<keyword evidence="5" id="KW-0648">Protein biosynthesis</keyword>
<dbReference type="InterPro" id="IPR029044">
    <property type="entry name" value="Nucleotide-diphossugar_trans"/>
</dbReference>
<dbReference type="GO" id="GO:0003743">
    <property type="term" value="F:translation initiation factor activity"/>
    <property type="evidence" value="ECO:0007669"/>
    <property type="project" value="UniProtKB-KW"/>
</dbReference>
<dbReference type="InterPro" id="IPR011004">
    <property type="entry name" value="Trimer_LpxA-like_sf"/>
</dbReference>
<dbReference type="PROSITE" id="PS51363">
    <property type="entry name" value="W2"/>
    <property type="match status" value="1"/>
</dbReference>
<evidence type="ECO:0000256" key="7">
    <source>
        <dbReference type="ARBA" id="ARBA00044345"/>
    </source>
</evidence>
<protein>
    <recommendedName>
        <fullName evidence="6">Translation initiation factor eIF2B subunit epsilon</fullName>
    </recommendedName>
    <alternativeName>
        <fullName evidence="7">eIF2B GDP-GTP exchange factor subunit epsilon</fullName>
    </alternativeName>
</protein>
<dbReference type="CDD" id="cd11558">
    <property type="entry name" value="W2_eIF2B_epsilon"/>
    <property type="match status" value="1"/>
</dbReference>
<dbReference type="InterPro" id="IPR016024">
    <property type="entry name" value="ARM-type_fold"/>
</dbReference>
<evidence type="ECO:0000259" key="10">
    <source>
        <dbReference type="PROSITE" id="PS51363"/>
    </source>
</evidence>
<gene>
    <name evidence="11" type="primary">GCD6</name>
    <name evidence="11" type="ORF">OC842_001161</name>
</gene>
<dbReference type="SUPFAM" id="SSF48371">
    <property type="entry name" value="ARM repeat"/>
    <property type="match status" value="1"/>
</dbReference>
<feature type="region of interest" description="Disordered" evidence="9">
    <location>
        <begin position="530"/>
        <end position="560"/>
    </location>
</feature>
<feature type="region of interest" description="Disordered" evidence="9">
    <location>
        <begin position="1"/>
        <end position="37"/>
    </location>
</feature>